<reference evidence="2" key="1">
    <citation type="submission" date="2020-08" db="EMBL/GenBank/DDBJ databases">
        <title>Multicomponent nature underlies the extraordinary mechanical properties of spider dragline silk.</title>
        <authorList>
            <person name="Kono N."/>
            <person name="Nakamura H."/>
            <person name="Mori M."/>
            <person name="Yoshida Y."/>
            <person name="Ohtoshi R."/>
            <person name="Malay A.D."/>
            <person name="Moran D.A.P."/>
            <person name="Tomita M."/>
            <person name="Numata K."/>
            <person name="Arakawa K."/>
        </authorList>
    </citation>
    <scope>NUCLEOTIDE SEQUENCE</scope>
</reference>
<organism evidence="2 3">
    <name type="scientific">Trichonephila clavipes</name>
    <name type="common">Golden silk orbweaver</name>
    <name type="synonym">Nephila clavipes</name>
    <dbReference type="NCBI Taxonomy" id="2585209"/>
    <lineage>
        <taxon>Eukaryota</taxon>
        <taxon>Metazoa</taxon>
        <taxon>Ecdysozoa</taxon>
        <taxon>Arthropoda</taxon>
        <taxon>Chelicerata</taxon>
        <taxon>Arachnida</taxon>
        <taxon>Araneae</taxon>
        <taxon>Araneomorphae</taxon>
        <taxon>Entelegynae</taxon>
        <taxon>Araneoidea</taxon>
        <taxon>Nephilidae</taxon>
        <taxon>Trichonephila</taxon>
    </lineage>
</organism>
<comment type="caution">
    <text evidence="2">The sequence shown here is derived from an EMBL/GenBank/DDBJ whole genome shotgun (WGS) entry which is preliminary data.</text>
</comment>
<evidence type="ECO:0000313" key="3">
    <source>
        <dbReference type="Proteomes" id="UP000887159"/>
    </source>
</evidence>
<gene>
    <name evidence="2" type="ORF">TNCV_2626621</name>
</gene>
<feature type="transmembrane region" description="Helical" evidence="1">
    <location>
        <begin position="71"/>
        <end position="91"/>
    </location>
</feature>
<protein>
    <submittedName>
        <fullName evidence="2">Uncharacterized protein</fullName>
    </submittedName>
</protein>
<proteinExistence type="predicted"/>
<keyword evidence="1" id="KW-0812">Transmembrane</keyword>
<keyword evidence="1" id="KW-1133">Transmembrane helix</keyword>
<dbReference type="AlphaFoldDB" id="A0A8X7BF59"/>
<name>A0A8X7BF59_TRICX</name>
<evidence type="ECO:0000313" key="2">
    <source>
        <dbReference type="EMBL" id="GFY29491.1"/>
    </source>
</evidence>
<sequence>MRQLISNDRELVASDLAQSVAASRIHKSTGATYWQLEYGLSTRILSRVSRSDPDLTEDPSRSRPKHLNSSLTLYIILIILACHEPSFGPYVTLLGGGGVFVRLHSSSYFRQ</sequence>
<dbReference type="EMBL" id="BMAU01021388">
    <property type="protein sequence ID" value="GFY29491.1"/>
    <property type="molecule type" value="Genomic_DNA"/>
</dbReference>
<dbReference type="Proteomes" id="UP000887159">
    <property type="component" value="Unassembled WGS sequence"/>
</dbReference>
<keyword evidence="1" id="KW-0472">Membrane</keyword>
<evidence type="ECO:0000256" key="1">
    <source>
        <dbReference type="SAM" id="Phobius"/>
    </source>
</evidence>
<accession>A0A8X7BF59</accession>
<keyword evidence="3" id="KW-1185">Reference proteome</keyword>